<dbReference type="OrthoDB" id="2434396at2759"/>
<gene>
    <name evidence="2" type="ORF">KI688_006719</name>
</gene>
<dbReference type="Proteomes" id="UP000707451">
    <property type="component" value="Unassembled WGS sequence"/>
</dbReference>
<feature type="domain" description="F-box" evidence="1">
    <location>
        <begin position="1"/>
        <end position="46"/>
    </location>
</feature>
<protein>
    <recommendedName>
        <fullName evidence="1">F-box domain-containing protein</fullName>
    </recommendedName>
</protein>
<comment type="caution">
    <text evidence="2">The sequence shown here is derived from an EMBL/GenBank/DDBJ whole genome shotgun (WGS) entry which is preliminary data.</text>
</comment>
<dbReference type="Gene3D" id="3.80.10.10">
    <property type="entry name" value="Ribonuclease Inhibitor"/>
    <property type="match status" value="1"/>
</dbReference>
<dbReference type="InterPro" id="IPR036047">
    <property type="entry name" value="F-box-like_dom_sf"/>
</dbReference>
<name>A0A9P7XIN4_9FUNG</name>
<proteinExistence type="predicted"/>
<sequence length="594" mass="67890">MPSLTTLPQEIIDLVLPLINPKDYASCVGVSKEWHTLFTPLLWRDIRVVDETINERFKTREARHALVRNALHLRTVETTDPALVCCLRSCMPPTINLQSLTIRFKNHPVSTVTELVISDKVVLRPGPFTGDETRETMDIRRCAGDVIRLLQDNSDLQHLSLDVDCFRYKDGKEGFPDLVAAIPTAKLEKLELSFLQSIPFDREINSVNDVELDAKKVNQYYLAERAPFFALKEVVITGGCQNYMDPNLLFFLMRCPSMETLRLHRLDDKALQTIPSFIEFSCHKLVNLEWRKSVYDDEDLIIRLIRSTKLGWKELRLPDLLMFSTGALEAVMEHTETLEVFRFESSDEIREDAFLDLLCSARNLRRLEGIVDRQRKRFTTEVMVHAQAAYSEHVDGGVDRSWALGPSMEHLQLRIEGVPRPDVVCRLNGSELMFQQTGLDPTLRFDVQRWIYTQLSRMTGLEELILGLQDLSIRTMNFAGVDSSMSLVAMEEAALLNGIRMFNYQSLEFSLESGLGLLAGLKELRMLDVRSTAHYIGVAELEWMHRNWPKLETIKGLESDRRWSVYHADGPAAKAAVEAWMAAHPRGIGSSFYL</sequence>
<accession>A0A9P7XIN4</accession>
<dbReference type="SUPFAM" id="SSF81383">
    <property type="entry name" value="F-box domain"/>
    <property type="match status" value="1"/>
</dbReference>
<dbReference type="PROSITE" id="PS50181">
    <property type="entry name" value="FBOX"/>
    <property type="match status" value="1"/>
</dbReference>
<dbReference type="EMBL" id="JAHRHY010000021">
    <property type="protein sequence ID" value="KAG9062000.1"/>
    <property type="molecule type" value="Genomic_DNA"/>
</dbReference>
<organism evidence="2 3">
    <name type="scientific">Linnemannia hyalina</name>
    <dbReference type="NCBI Taxonomy" id="64524"/>
    <lineage>
        <taxon>Eukaryota</taxon>
        <taxon>Fungi</taxon>
        <taxon>Fungi incertae sedis</taxon>
        <taxon>Mucoromycota</taxon>
        <taxon>Mortierellomycotina</taxon>
        <taxon>Mortierellomycetes</taxon>
        <taxon>Mortierellales</taxon>
        <taxon>Mortierellaceae</taxon>
        <taxon>Linnemannia</taxon>
    </lineage>
</organism>
<evidence type="ECO:0000259" key="1">
    <source>
        <dbReference type="PROSITE" id="PS50181"/>
    </source>
</evidence>
<dbReference type="AlphaFoldDB" id="A0A9P7XIN4"/>
<reference evidence="2" key="1">
    <citation type="submission" date="2021-06" db="EMBL/GenBank/DDBJ databases">
        <title>Genome Sequence of Mortierella hyaline Strain SCG-10, a Cold-Adapted, Nitrate-Reducing Fungus Isolated from Soil in Minnesota, USA.</title>
        <authorList>
            <person name="Aldossari N."/>
        </authorList>
    </citation>
    <scope>NUCLEOTIDE SEQUENCE</scope>
    <source>
        <strain evidence="2">SCG-10</strain>
    </source>
</reference>
<dbReference type="InterPro" id="IPR001810">
    <property type="entry name" value="F-box_dom"/>
</dbReference>
<evidence type="ECO:0000313" key="3">
    <source>
        <dbReference type="Proteomes" id="UP000707451"/>
    </source>
</evidence>
<dbReference type="InterPro" id="IPR032675">
    <property type="entry name" value="LRR_dom_sf"/>
</dbReference>
<dbReference type="Pfam" id="PF12937">
    <property type="entry name" value="F-box-like"/>
    <property type="match status" value="1"/>
</dbReference>
<keyword evidence="3" id="KW-1185">Reference proteome</keyword>
<evidence type="ECO:0000313" key="2">
    <source>
        <dbReference type="EMBL" id="KAG9062000.1"/>
    </source>
</evidence>